<proteinExistence type="predicted"/>
<sequence length="250" mass="25442">MGTKDDQAISFVITNAATGAALASPGPLCPGVTYTVALDFTTLGSGHHLLTSTYGAFPAGDVCLPNTYGDVCKNRVCPDPVSSTATYNLTMPCTLPDGEDNVIKASWGDGSLVHNNKVTYKTGGADCKPCSPSPSPSPRPASSARLVVRAGTTSLATKASTNVTIFLVGYTSSLTAIDAILTAQKIPANSTAALAVACSPTKFSLVKKGSQFVANSIVTCTATAAGRARVRVALKTTPVLANVTAAITVK</sequence>
<dbReference type="Proteomes" id="UP000256970">
    <property type="component" value="Unassembled WGS sequence"/>
</dbReference>
<name>A0A383VFG7_TETOB</name>
<evidence type="ECO:0000313" key="2">
    <source>
        <dbReference type="Proteomes" id="UP000256970"/>
    </source>
</evidence>
<dbReference type="AlphaFoldDB" id="A0A383VFG7"/>
<evidence type="ECO:0000313" key="1">
    <source>
        <dbReference type="EMBL" id="SZX63670.1"/>
    </source>
</evidence>
<gene>
    <name evidence="1" type="ORF">BQ4739_LOCUS4222</name>
</gene>
<reference evidence="1 2" key="1">
    <citation type="submission" date="2016-10" db="EMBL/GenBank/DDBJ databases">
        <authorList>
            <person name="Cai Z."/>
        </authorList>
    </citation>
    <scope>NUCLEOTIDE SEQUENCE [LARGE SCALE GENOMIC DNA]</scope>
</reference>
<keyword evidence="2" id="KW-1185">Reference proteome</keyword>
<accession>A0A383VFG7</accession>
<dbReference type="EMBL" id="FNXT01000337">
    <property type="protein sequence ID" value="SZX63670.1"/>
    <property type="molecule type" value="Genomic_DNA"/>
</dbReference>
<protein>
    <submittedName>
        <fullName evidence="1">Uncharacterized protein</fullName>
    </submittedName>
</protein>
<organism evidence="1 2">
    <name type="scientific">Tetradesmus obliquus</name>
    <name type="common">Green alga</name>
    <name type="synonym">Acutodesmus obliquus</name>
    <dbReference type="NCBI Taxonomy" id="3088"/>
    <lineage>
        <taxon>Eukaryota</taxon>
        <taxon>Viridiplantae</taxon>
        <taxon>Chlorophyta</taxon>
        <taxon>core chlorophytes</taxon>
        <taxon>Chlorophyceae</taxon>
        <taxon>CS clade</taxon>
        <taxon>Sphaeropleales</taxon>
        <taxon>Scenedesmaceae</taxon>
        <taxon>Tetradesmus</taxon>
    </lineage>
</organism>